<accession>A0AAV4WY10</accession>
<keyword evidence="2" id="KW-1185">Reference proteome</keyword>
<dbReference type="AlphaFoldDB" id="A0AAV4WY10"/>
<evidence type="ECO:0000313" key="2">
    <source>
        <dbReference type="Proteomes" id="UP001054837"/>
    </source>
</evidence>
<name>A0AAV4WY10_9ARAC</name>
<protein>
    <submittedName>
        <fullName evidence="1">Uncharacterized protein</fullName>
    </submittedName>
</protein>
<gene>
    <name evidence="1" type="ORF">CDAR_118601</name>
</gene>
<evidence type="ECO:0000313" key="1">
    <source>
        <dbReference type="EMBL" id="GIY87672.1"/>
    </source>
</evidence>
<dbReference type="Proteomes" id="UP001054837">
    <property type="component" value="Unassembled WGS sequence"/>
</dbReference>
<comment type="caution">
    <text evidence="1">The sequence shown here is derived from an EMBL/GenBank/DDBJ whole genome shotgun (WGS) entry which is preliminary data.</text>
</comment>
<reference evidence="1 2" key="1">
    <citation type="submission" date="2021-06" db="EMBL/GenBank/DDBJ databases">
        <title>Caerostris darwini draft genome.</title>
        <authorList>
            <person name="Kono N."/>
            <person name="Arakawa K."/>
        </authorList>
    </citation>
    <scope>NUCLEOTIDE SEQUENCE [LARGE SCALE GENOMIC DNA]</scope>
</reference>
<dbReference type="EMBL" id="BPLQ01015363">
    <property type="protein sequence ID" value="GIY87672.1"/>
    <property type="molecule type" value="Genomic_DNA"/>
</dbReference>
<proteinExistence type="predicted"/>
<sequence length="86" mass="9766">MKIGFTPWLNPFQRTSRNVKMGAGICTKQIPILHHPYEFNQSSWPSQQSLNLYLKGRKRVDNRSGIRTPLVVLGVDDSGKDSQVIL</sequence>
<organism evidence="1 2">
    <name type="scientific">Caerostris darwini</name>
    <dbReference type="NCBI Taxonomy" id="1538125"/>
    <lineage>
        <taxon>Eukaryota</taxon>
        <taxon>Metazoa</taxon>
        <taxon>Ecdysozoa</taxon>
        <taxon>Arthropoda</taxon>
        <taxon>Chelicerata</taxon>
        <taxon>Arachnida</taxon>
        <taxon>Araneae</taxon>
        <taxon>Araneomorphae</taxon>
        <taxon>Entelegynae</taxon>
        <taxon>Araneoidea</taxon>
        <taxon>Araneidae</taxon>
        <taxon>Caerostris</taxon>
    </lineage>
</organism>